<evidence type="ECO:0000313" key="8">
    <source>
        <dbReference type="EMBL" id="KAF6142372.1"/>
    </source>
</evidence>
<accession>A0A7J7LII4</accession>
<dbReference type="Gene3D" id="3.40.50.300">
    <property type="entry name" value="P-loop containing nucleotide triphosphate hydrolases"/>
    <property type="match status" value="1"/>
</dbReference>
<dbReference type="GO" id="GO:0005524">
    <property type="term" value="F:ATP binding"/>
    <property type="evidence" value="ECO:0007669"/>
    <property type="project" value="UniProtKB-KW"/>
</dbReference>
<feature type="region of interest" description="Disordered" evidence="6">
    <location>
        <begin position="420"/>
        <end position="453"/>
    </location>
</feature>
<comment type="catalytic activity">
    <reaction evidence="4">
        <text>ATP + H2O = ADP + phosphate + H(+)</text>
        <dbReference type="Rhea" id="RHEA:13065"/>
        <dbReference type="ChEBI" id="CHEBI:15377"/>
        <dbReference type="ChEBI" id="CHEBI:15378"/>
        <dbReference type="ChEBI" id="CHEBI:30616"/>
        <dbReference type="ChEBI" id="CHEBI:43474"/>
        <dbReference type="ChEBI" id="CHEBI:456216"/>
    </reaction>
</comment>
<comment type="caution">
    <text evidence="8">The sequence shown here is derived from an EMBL/GenBank/DDBJ whole genome shotgun (WGS) entry which is preliminary data.</text>
</comment>
<dbReference type="GO" id="GO:0016887">
    <property type="term" value="F:ATP hydrolysis activity"/>
    <property type="evidence" value="ECO:0007669"/>
    <property type="project" value="InterPro"/>
</dbReference>
<name>A0A7J7LII4_9MAGN</name>
<feature type="compositionally biased region" description="Acidic residues" evidence="6">
    <location>
        <begin position="429"/>
        <end position="442"/>
    </location>
</feature>
<dbReference type="InterPro" id="IPR003959">
    <property type="entry name" value="ATPase_AAA_core"/>
</dbReference>
<reference evidence="8 9" key="1">
    <citation type="journal article" date="2020" name="IScience">
        <title>Genome Sequencing of the Endangered Kingdonia uniflora (Circaeasteraceae, Ranunculales) Reveals Potential Mechanisms of Evolutionary Specialization.</title>
        <authorList>
            <person name="Sun Y."/>
            <person name="Deng T."/>
            <person name="Zhang A."/>
            <person name="Moore M.J."/>
            <person name="Landis J.B."/>
            <person name="Lin N."/>
            <person name="Zhang H."/>
            <person name="Zhang X."/>
            <person name="Huang J."/>
            <person name="Zhang X."/>
            <person name="Sun H."/>
            <person name="Wang H."/>
        </authorList>
    </citation>
    <scope>NUCLEOTIDE SEQUENCE [LARGE SCALE GENOMIC DNA]</scope>
    <source>
        <strain evidence="8">TB1705</strain>
        <tissue evidence="8">Leaf</tissue>
    </source>
</reference>
<evidence type="ECO:0000259" key="7">
    <source>
        <dbReference type="SMART" id="SM00382"/>
    </source>
</evidence>
<dbReference type="CDD" id="cd19510">
    <property type="entry name" value="RecA-like_BCS1"/>
    <property type="match status" value="1"/>
</dbReference>
<evidence type="ECO:0000256" key="3">
    <source>
        <dbReference type="ARBA" id="ARBA00022842"/>
    </source>
</evidence>
<keyword evidence="9" id="KW-1185">Reference proteome</keyword>
<evidence type="ECO:0000313" key="9">
    <source>
        <dbReference type="Proteomes" id="UP000541444"/>
    </source>
</evidence>
<comment type="cofactor">
    <cofactor evidence="1">
        <name>Mg(2+)</name>
        <dbReference type="ChEBI" id="CHEBI:18420"/>
    </cofactor>
</comment>
<dbReference type="PANTHER" id="PTHR23070">
    <property type="entry name" value="BCS1 AAA-TYPE ATPASE"/>
    <property type="match status" value="1"/>
</dbReference>
<dbReference type="PROSITE" id="PS00674">
    <property type="entry name" value="AAA"/>
    <property type="match status" value="1"/>
</dbReference>
<evidence type="ECO:0000256" key="4">
    <source>
        <dbReference type="ARBA" id="ARBA00049360"/>
    </source>
</evidence>
<dbReference type="GO" id="GO:0006950">
    <property type="term" value="P:response to stress"/>
    <property type="evidence" value="ECO:0007669"/>
    <property type="project" value="UniProtKB-ARBA"/>
</dbReference>
<proteinExistence type="inferred from homology"/>
<evidence type="ECO:0000256" key="1">
    <source>
        <dbReference type="ARBA" id="ARBA00001946"/>
    </source>
</evidence>
<dbReference type="SUPFAM" id="SSF52540">
    <property type="entry name" value="P-loop containing nucleoside triphosphate hydrolases"/>
    <property type="match status" value="1"/>
</dbReference>
<dbReference type="SMART" id="SM00382">
    <property type="entry name" value="AAA"/>
    <property type="match status" value="1"/>
</dbReference>
<feature type="domain" description="AAA+ ATPase" evidence="7">
    <location>
        <begin position="202"/>
        <end position="346"/>
    </location>
</feature>
<dbReference type="InterPro" id="IPR025753">
    <property type="entry name" value="AAA_N_dom"/>
</dbReference>
<dbReference type="InterPro" id="IPR027417">
    <property type="entry name" value="P-loop_NTPase"/>
</dbReference>
<keyword evidence="3" id="KW-0460">Magnesium</keyword>
<dbReference type="Proteomes" id="UP000541444">
    <property type="component" value="Unassembled WGS sequence"/>
</dbReference>
<gene>
    <name evidence="8" type="ORF">GIB67_023397</name>
</gene>
<dbReference type="Gene3D" id="6.10.280.40">
    <property type="match status" value="1"/>
</dbReference>
<dbReference type="InterPro" id="IPR003960">
    <property type="entry name" value="ATPase_AAA_CS"/>
</dbReference>
<comment type="similarity">
    <text evidence="2">Belongs to the AAA ATPase family. BCS1 subfamily.</text>
</comment>
<dbReference type="Pfam" id="PF25568">
    <property type="entry name" value="AAA_lid_At3g28540"/>
    <property type="match status" value="1"/>
</dbReference>
<sequence>MVRKTHQGLFRQVHHFSQTQHAIVIEEFDNGNCNDLYDAIQLYLSSKCISSPKVLKFFKHKNAPNVTKKMDSDQSFEDRFKGMKVEWSLKQVTSGKGSRGQETTQYCFKLSFHRSNKEMIHDDYIPHIMKVAEEIRYKNRQRKLYTNSVSDHLGRYWLPIPFSHPSTFESLAINPVLKSEIQEDLKRFMDRKKFYNRVGRAWKRGYLLYGPPGTGKTSLIAAIANFLEFDIYDLELTAVHSNSQLKNLLINTSSKSVIVVEDIDCSLDLSGRTKQVVNKEVKEGDPAKISLSTVSLSGVLNFVDGLWSCCAGERLMIFTTNHKEKLDPALLRAGRMDKHINLSYCEIGAFKMLAKNYLDIEEHQMIKEAEEILPLVKITPADVAEIFMSCEDNEEMGLVNVFEEMKRRLSKMEDNEIVAELGSPQSLPIEDDETLDGDETVEENLSSEREEWA</sequence>
<dbReference type="InterPro" id="IPR003593">
    <property type="entry name" value="AAA+_ATPase"/>
</dbReference>
<dbReference type="InterPro" id="IPR050747">
    <property type="entry name" value="Mitochondrial_chaperone_BCS1"/>
</dbReference>
<dbReference type="OrthoDB" id="10251412at2759"/>
<keyword evidence="5" id="KW-0067">ATP-binding</keyword>
<organism evidence="8 9">
    <name type="scientific">Kingdonia uniflora</name>
    <dbReference type="NCBI Taxonomy" id="39325"/>
    <lineage>
        <taxon>Eukaryota</taxon>
        <taxon>Viridiplantae</taxon>
        <taxon>Streptophyta</taxon>
        <taxon>Embryophyta</taxon>
        <taxon>Tracheophyta</taxon>
        <taxon>Spermatophyta</taxon>
        <taxon>Magnoliopsida</taxon>
        <taxon>Ranunculales</taxon>
        <taxon>Circaeasteraceae</taxon>
        <taxon>Kingdonia</taxon>
    </lineage>
</organism>
<dbReference type="AlphaFoldDB" id="A0A7J7LII4"/>
<evidence type="ECO:0000256" key="2">
    <source>
        <dbReference type="ARBA" id="ARBA00007448"/>
    </source>
</evidence>
<dbReference type="EMBL" id="JACGCM010002261">
    <property type="protein sequence ID" value="KAF6142372.1"/>
    <property type="molecule type" value="Genomic_DNA"/>
</dbReference>
<dbReference type="Pfam" id="PF00004">
    <property type="entry name" value="AAA"/>
    <property type="match status" value="1"/>
</dbReference>
<keyword evidence="5" id="KW-0547">Nucleotide-binding</keyword>
<evidence type="ECO:0000256" key="5">
    <source>
        <dbReference type="RuleBase" id="RU003651"/>
    </source>
</evidence>
<evidence type="ECO:0000256" key="6">
    <source>
        <dbReference type="SAM" id="MobiDB-lite"/>
    </source>
</evidence>
<protein>
    <recommendedName>
        <fullName evidence="7">AAA+ ATPase domain-containing protein</fullName>
    </recommendedName>
</protein>
<dbReference type="InterPro" id="IPR058017">
    <property type="entry name" value="At3g28540-like_C"/>
</dbReference>
<dbReference type="Pfam" id="PF14363">
    <property type="entry name" value="AAA_assoc"/>
    <property type="match status" value="1"/>
</dbReference>